<dbReference type="Pfam" id="PF00072">
    <property type="entry name" value="Response_reg"/>
    <property type="match status" value="1"/>
</dbReference>
<dbReference type="InterPro" id="IPR039420">
    <property type="entry name" value="WalR-like"/>
</dbReference>
<dbReference type="SMART" id="SM00448">
    <property type="entry name" value="REC"/>
    <property type="match status" value="1"/>
</dbReference>
<feature type="domain" description="Response regulatory" evidence="7">
    <location>
        <begin position="2"/>
        <end position="122"/>
    </location>
</feature>
<evidence type="ECO:0000259" key="7">
    <source>
        <dbReference type="PROSITE" id="PS50110"/>
    </source>
</evidence>
<evidence type="ECO:0000256" key="3">
    <source>
        <dbReference type="ARBA" id="ARBA00023125"/>
    </source>
</evidence>
<protein>
    <submittedName>
        <fullName evidence="8">DNA-binding response regulator</fullName>
    </submittedName>
</protein>
<dbReference type="PANTHER" id="PTHR43214">
    <property type="entry name" value="TWO-COMPONENT RESPONSE REGULATOR"/>
    <property type="match status" value="1"/>
</dbReference>
<dbReference type="AlphaFoldDB" id="A0A3N0DSB5"/>
<dbReference type="GO" id="GO:0000160">
    <property type="term" value="P:phosphorelay signal transduction system"/>
    <property type="evidence" value="ECO:0007669"/>
    <property type="project" value="InterPro"/>
</dbReference>
<evidence type="ECO:0000256" key="2">
    <source>
        <dbReference type="ARBA" id="ARBA00023015"/>
    </source>
</evidence>
<keyword evidence="9" id="KW-1185">Reference proteome</keyword>
<keyword evidence="3 8" id="KW-0238">DNA-binding</keyword>
<organism evidence="8 9">
    <name type="scientific">Nocardioides marmorisolisilvae</name>
    <dbReference type="NCBI Taxonomy" id="1542737"/>
    <lineage>
        <taxon>Bacteria</taxon>
        <taxon>Bacillati</taxon>
        <taxon>Actinomycetota</taxon>
        <taxon>Actinomycetes</taxon>
        <taxon>Propionibacteriales</taxon>
        <taxon>Nocardioidaceae</taxon>
        <taxon>Nocardioides</taxon>
    </lineage>
</organism>
<evidence type="ECO:0000256" key="4">
    <source>
        <dbReference type="ARBA" id="ARBA00023163"/>
    </source>
</evidence>
<dbReference type="CDD" id="cd17535">
    <property type="entry name" value="REC_NarL-like"/>
    <property type="match status" value="1"/>
</dbReference>
<accession>A0A3N0DSB5</accession>
<dbReference type="PRINTS" id="PR00038">
    <property type="entry name" value="HTHLUXR"/>
</dbReference>
<dbReference type="Proteomes" id="UP000277094">
    <property type="component" value="Unassembled WGS sequence"/>
</dbReference>
<evidence type="ECO:0000256" key="5">
    <source>
        <dbReference type="PROSITE-ProRule" id="PRU00169"/>
    </source>
</evidence>
<dbReference type="Pfam" id="PF00196">
    <property type="entry name" value="GerE"/>
    <property type="match status" value="1"/>
</dbReference>
<dbReference type="PROSITE" id="PS50043">
    <property type="entry name" value="HTH_LUXR_2"/>
    <property type="match status" value="1"/>
</dbReference>
<dbReference type="OrthoDB" id="4135368at2"/>
<dbReference type="SUPFAM" id="SSF52172">
    <property type="entry name" value="CheY-like"/>
    <property type="match status" value="1"/>
</dbReference>
<dbReference type="RefSeq" id="WP_123233026.1">
    <property type="nucleotide sequence ID" value="NZ_RJSG01000002.1"/>
</dbReference>
<dbReference type="PROSITE" id="PS50110">
    <property type="entry name" value="RESPONSE_REGULATORY"/>
    <property type="match status" value="1"/>
</dbReference>
<gene>
    <name evidence="8" type="ORF">EFL95_05385</name>
</gene>
<evidence type="ECO:0000259" key="6">
    <source>
        <dbReference type="PROSITE" id="PS50043"/>
    </source>
</evidence>
<dbReference type="PANTHER" id="PTHR43214:SF24">
    <property type="entry name" value="TRANSCRIPTIONAL REGULATORY PROTEIN NARL-RELATED"/>
    <property type="match status" value="1"/>
</dbReference>
<dbReference type="SUPFAM" id="SSF46894">
    <property type="entry name" value="C-terminal effector domain of the bipartite response regulators"/>
    <property type="match status" value="1"/>
</dbReference>
<dbReference type="CDD" id="cd06170">
    <property type="entry name" value="LuxR_C_like"/>
    <property type="match status" value="1"/>
</dbReference>
<keyword evidence="1 5" id="KW-0597">Phosphoprotein</keyword>
<evidence type="ECO:0000256" key="1">
    <source>
        <dbReference type="ARBA" id="ARBA00022553"/>
    </source>
</evidence>
<dbReference type="InterPro" id="IPR000792">
    <property type="entry name" value="Tscrpt_reg_LuxR_C"/>
</dbReference>
<sequence>MRAVVADDSVLFREGLVRLLTEYDIETVGQASNAEDLLTLVAAHEPDVAVVDIRMPPTHTDEGLLAAQEIGERHPGIGVVVLSQYIESAYAVRLLKDGGAGRGYLLKDRVADLDTFIASIRQVAEGGSVVDPEVVNVLVGRSAEGSLLDRLSDRERDILALMAEGRSNQGICDRLFLSTRTIESHVRTIFRKLDLPQAEDGHRRVLAVLVYLNG</sequence>
<dbReference type="InterPro" id="IPR011006">
    <property type="entry name" value="CheY-like_superfamily"/>
</dbReference>
<keyword evidence="2" id="KW-0805">Transcription regulation</keyword>
<evidence type="ECO:0000313" key="9">
    <source>
        <dbReference type="Proteomes" id="UP000277094"/>
    </source>
</evidence>
<dbReference type="InterPro" id="IPR016032">
    <property type="entry name" value="Sig_transdc_resp-reg_C-effctor"/>
</dbReference>
<reference evidence="8 9" key="1">
    <citation type="submission" date="2018-11" db="EMBL/GenBank/DDBJ databases">
        <authorList>
            <person name="Li F."/>
        </authorList>
    </citation>
    <scope>NUCLEOTIDE SEQUENCE [LARGE SCALE GENOMIC DNA]</scope>
    <source>
        <strain evidence="8 9">KIS18-7</strain>
    </source>
</reference>
<dbReference type="EMBL" id="RJSG01000002">
    <property type="protein sequence ID" value="RNL78527.1"/>
    <property type="molecule type" value="Genomic_DNA"/>
</dbReference>
<dbReference type="InterPro" id="IPR001789">
    <property type="entry name" value="Sig_transdc_resp-reg_receiver"/>
</dbReference>
<comment type="caution">
    <text evidence="8">The sequence shown here is derived from an EMBL/GenBank/DDBJ whole genome shotgun (WGS) entry which is preliminary data.</text>
</comment>
<dbReference type="SMART" id="SM00421">
    <property type="entry name" value="HTH_LUXR"/>
    <property type="match status" value="1"/>
</dbReference>
<name>A0A3N0DSB5_9ACTN</name>
<dbReference type="GO" id="GO:0006355">
    <property type="term" value="P:regulation of DNA-templated transcription"/>
    <property type="evidence" value="ECO:0007669"/>
    <property type="project" value="InterPro"/>
</dbReference>
<dbReference type="InterPro" id="IPR058245">
    <property type="entry name" value="NreC/VraR/RcsB-like_REC"/>
</dbReference>
<feature type="modified residue" description="4-aspartylphosphate" evidence="5">
    <location>
        <position position="52"/>
    </location>
</feature>
<dbReference type="Gene3D" id="3.40.50.2300">
    <property type="match status" value="1"/>
</dbReference>
<proteinExistence type="predicted"/>
<feature type="domain" description="HTH luxR-type" evidence="6">
    <location>
        <begin position="144"/>
        <end position="214"/>
    </location>
</feature>
<dbReference type="GO" id="GO:0003677">
    <property type="term" value="F:DNA binding"/>
    <property type="evidence" value="ECO:0007669"/>
    <property type="project" value="UniProtKB-KW"/>
</dbReference>
<evidence type="ECO:0000313" key="8">
    <source>
        <dbReference type="EMBL" id="RNL78527.1"/>
    </source>
</evidence>
<keyword evidence="4" id="KW-0804">Transcription</keyword>